<dbReference type="InterPro" id="IPR001173">
    <property type="entry name" value="Glyco_trans_2-like"/>
</dbReference>
<evidence type="ECO:0000313" key="3">
    <source>
        <dbReference type="Proteomes" id="UP000190166"/>
    </source>
</evidence>
<reference evidence="2 3" key="1">
    <citation type="submission" date="2017-02" db="EMBL/GenBank/DDBJ databases">
        <authorList>
            <person name="Peterson S.W."/>
        </authorList>
    </citation>
    <scope>NUCLEOTIDE SEQUENCE [LARGE SCALE GENOMIC DNA]</scope>
    <source>
        <strain evidence="2 3">DSM 18108</strain>
    </source>
</reference>
<dbReference type="Proteomes" id="UP000190166">
    <property type="component" value="Unassembled WGS sequence"/>
</dbReference>
<gene>
    <name evidence="2" type="ORF">SAMN05660461_5772</name>
</gene>
<name>A0A1T5PC94_9BACT</name>
<feature type="domain" description="Glycosyltransferase 2-like" evidence="1">
    <location>
        <begin position="11"/>
        <end position="140"/>
    </location>
</feature>
<dbReference type="GO" id="GO:0016758">
    <property type="term" value="F:hexosyltransferase activity"/>
    <property type="evidence" value="ECO:0007669"/>
    <property type="project" value="UniProtKB-ARBA"/>
</dbReference>
<dbReference type="SUPFAM" id="SSF53448">
    <property type="entry name" value="Nucleotide-diphospho-sugar transferases"/>
    <property type="match status" value="1"/>
</dbReference>
<dbReference type="CDD" id="cd06433">
    <property type="entry name" value="GT_2_WfgS_like"/>
    <property type="match status" value="1"/>
</dbReference>
<keyword evidence="3" id="KW-1185">Reference proteome</keyword>
<dbReference type="InterPro" id="IPR029044">
    <property type="entry name" value="Nucleotide-diphossugar_trans"/>
</dbReference>
<keyword evidence="2" id="KW-0808">Transferase</keyword>
<dbReference type="EMBL" id="FUZZ01000005">
    <property type="protein sequence ID" value="SKD09879.1"/>
    <property type="molecule type" value="Genomic_DNA"/>
</dbReference>
<dbReference type="AlphaFoldDB" id="A0A1T5PC94"/>
<dbReference type="STRING" id="393003.SAMN05660461_5772"/>
<dbReference type="PANTHER" id="PTHR22916">
    <property type="entry name" value="GLYCOSYLTRANSFERASE"/>
    <property type="match status" value="1"/>
</dbReference>
<dbReference type="RefSeq" id="WP_079473016.1">
    <property type="nucleotide sequence ID" value="NZ_FUZZ01000005.1"/>
</dbReference>
<proteinExistence type="predicted"/>
<dbReference type="Gene3D" id="3.90.550.10">
    <property type="entry name" value="Spore Coat Polysaccharide Biosynthesis Protein SpsA, Chain A"/>
    <property type="match status" value="1"/>
</dbReference>
<evidence type="ECO:0000259" key="1">
    <source>
        <dbReference type="Pfam" id="PF00535"/>
    </source>
</evidence>
<accession>A0A1T5PC94</accession>
<sequence length="251" mass="29041">MNERPGDVLISIIIATYNAGQHLRECLQSVKEQTVKGMEVVIVDGGSTDNTLSIVQESGLELVKWVSEPDKGIYDALNKGIGMASGNWLYFLGSDDRLLPGFSELSSYLRDDHTIYYGNSTGFNTNGPVEYPLLQGSFSEYRLAKYCMNHQSIIYPKSVFRKYSYDLQYKVLADYALNLLVWGDRSFKKQHYPITIVLYNMSGFSSDNKDRQFLKDKLQLIRRGMGWWMYVRMLMKRYKKKLLREEDLWAP</sequence>
<dbReference type="Pfam" id="PF00535">
    <property type="entry name" value="Glycos_transf_2"/>
    <property type="match status" value="1"/>
</dbReference>
<organism evidence="2 3">
    <name type="scientific">Chitinophaga ginsengisegetis</name>
    <dbReference type="NCBI Taxonomy" id="393003"/>
    <lineage>
        <taxon>Bacteria</taxon>
        <taxon>Pseudomonadati</taxon>
        <taxon>Bacteroidota</taxon>
        <taxon>Chitinophagia</taxon>
        <taxon>Chitinophagales</taxon>
        <taxon>Chitinophagaceae</taxon>
        <taxon>Chitinophaga</taxon>
    </lineage>
</organism>
<evidence type="ECO:0000313" key="2">
    <source>
        <dbReference type="EMBL" id="SKD09879.1"/>
    </source>
</evidence>
<protein>
    <submittedName>
        <fullName evidence="2">Glycosyltransferase involved in cell wall bisynthesis</fullName>
    </submittedName>
</protein>
<dbReference type="PANTHER" id="PTHR22916:SF67">
    <property type="entry name" value="COLANIC ACID BIOSYNTHESIS GLYCOSYL TRANSFERASE WCAE-RELATED"/>
    <property type="match status" value="1"/>
</dbReference>